<dbReference type="Proteomes" id="UP000071859">
    <property type="component" value="Unassembled WGS sequence"/>
</dbReference>
<dbReference type="AlphaFoldDB" id="A0A158DZH2"/>
<sequence length="710" mass="79140">MKNTIRPEHEVFADLVALCLRPGYVHALAYLCFRDNVILSRGPVKEADLAKMSSPKTLIRTEINTLQGLMLKGEIGWELPGQHVIQDYINQSDRLLAEIHECLSGEFFAGITPEAMISGSFNPFSSGKVLREPIFYSGDSAYSFQYRVLARRKYAADAEWLRENKGITADQAALVAVTIEKVLADNSESFRQRMRGEHPDNWTILPLFTFTAEQVAARSGLDVDAVERVLCAFALSSAERNQAFNSLHDFNIATATPLLRTPAGEFVSLQSQAIAEAVYEAPFYWMCGDKAYAPTLTKNRGQFTETFVADRLALVFGQENVYLNVDIFATKAAKVSDIDVLVVWGDRVLVVQAKSKRLTLEARKGNDRVIKDDFKKAVQAAYDQAVSCAKCVLDTGYRIATADGQEVELPENVAELYVLCVVSDHYPALSFQAKQFLETQKLDRVQPPLLLDVFALDAMTEMLQTPLQFLSYVNRRAKFDEQLLASQELAILGYHLKQNLWVESGTSIMHIGDDFTAGLDVAMLVRRTGVQGAETPDGVLTRFKKTALGRLVRQIESRPEPVTIDLGFHLLSLSEDAVMQMSRILDGLAARTRSDGKVHDATFPLSAEVGITFHCTDEPTAAAAARLEEHCRRRKYREKAKTWIGLCLDSRGPDLRFAVSVQGEWHFDEALEASTRGMAALASISHATQRILTKTARQFESRSKRPVPLR</sequence>
<evidence type="ECO:0000313" key="2">
    <source>
        <dbReference type="Proteomes" id="UP000071859"/>
    </source>
</evidence>
<gene>
    <name evidence="1" type="ORF">AWB78_05859</name>
</gene>
<protein>
    <submittedName>
        <fullName evidence="1">Nuclease-related domain protein</fullName>
    </submittedName>
</protein>
<reference evidence="1" key="1">
    <citation type="submission" date="2016-01" db="EMBL/GenBank/DDBJ databases">
        <authorList>
            <person name="Peeters C."/>
        </authorList>
    </citation>
    <scope>NUCLEOTIDE SEQUENCE</scope>
    <source>
        <strain evidence="1">LMG 29321</strain>
    </source>
</reference>
<evidence type="ECO:0000313" key="1">
    <source>
        <dbReference type="EMBL" id="SAK99954.1"/>
    </source>
</evidence>
<organism evidence="1 2">
    <name type="scientific">Caballeronia calidae</name>
    <dbReference type="NCBI Taxonomy" id="1777139"/>
    <lineage>
        <taxon>Bacteria</taxon>
        <taxon>Pseudomonadati</taxon>
        <taxon>Pseudomonadota</taxon>
        <taxon>Betaproteobacteria</taxon>
        <taxon>Burkholderiales</taxon>
        <taxon>Burkholderiaceae</taxon>
        <taxon>Caballeronia</taxon>
    </lineage>
</organism>
<proteinExistence type="predicted"/>
<accession>A0A158DZH2</accession>
<name>A0A158DZH2_9BURK</name>
<dbReference type="EMBL" id="FCOX02000040">
    <property type="protein sequence ID" value="SAK99954.1"/>
    <property type="molecule type" value="Genomic_DNA"/>
</dbReference>
<keyword evidence="2" id="KW-1185">Reference proteome</keyword>
<comment type="caution">
    <text evidence="1">The sequence shown here is derived from an EMBL/GenBank/DDBJ whole genome shotgun (WGS) entry which is preliminary data.</text>
</comment>